<feature type="compositionally biased region" description="Low complexity" evidence="1">
    <location>
        <begin position="18"/>
        <end position="27"/>
    </location>
</feature>
<reference evidence="2 3" key="1">
    <citation type="journal article" date="2016" name="Mol. Biol. Evol.">
        <title>Comparative Genomics of Early-Diverging Mushroom-Forming Fungi Provides Insights into the Origins of Lignocellulose Decay Capabilities.</title>
        <authorList>
            <person name="Nagy L.G."/>
            <person name="Riley R."/>
            <person name="Tritt A."/>
            <person name="Adam C."/>
            <person name="Daum C."/>
            <person name="Floudas D."/>
            <person name="Sun H."/>
            <person name="Yadav J.S."/>
            <person name="Pangilinan J."/>
            <person name="Larsson K.H."/>
            <person name="Matsuura K."/>
            <person name="Barry K."/>
            <person name="Labutti K."/>
            <person name="Kuo R."/>
            <person name="Ohm R.A."/>
            <person name="Bhattacharya S.S."/>
            <person name="Shirouzu T."/>
            <person name="Yoshinaga Y."/>
            <person name="Martin F.M."/>
            <person name="Grigoriev I.V."/>
            <person name="Hibbett D.S."/>
        </authorList>
    </citation>
    <scope>NUCLEOTIDE SEQUENCE [LARGE SCALE GENOMIC DNA]</scope>
    <source>
        <strain evidence="2 3">CBS 109695</strain>
    </source>
</reference>
<feature type="region of interest" description="Disordered" evidence="1">
    <location>
        <begin position="1"/>
        <end position="27"/>
    </location>
</feature>
<accession>A0A166UVL1</accession>
<feature type="compositionally biased region" description="Low complexity" evidence="1">
    <location>
        <begin position="65"/>
        <end position="74"/>
    </location>
</feature>
<name>A0A166UVL1_9AGAM</name>
<evidence type="ECO:0000256" key="1">
    <source>
        <dbReference type="SAM" id="MobiDB-lite"/>
    </source>
</evidence>
<organism evidence="2 3">
    <name type="scientific">Athelia psychrophila</name>
    <dbReference type="NCBI Taxonomy" id="1759441"/>
    <lineage>
        <taxon>Eukaryota</taxon>
        <taxon>Fungi</taxon>
        <taxon>Dikarya</taxon>
        <taxon>Basidiomycota</taxon>
        <taxon>Agaricomycotina</taxon>
        <taxon>Agaricomycetes</taxon>
        <taxon>Agaricomycetidae</taxon>
        <taxon>Atheliales</taxon>
        <taxon>Atheliaceae</taxon>
        <taxon>Athelia</taxon>
    </lineage>
</organism>
<feature type="region of interest" description="Disordered" evidence="1">
    <location>
        <begin position="125"/>
        <end position="177"/>
    </location>
</feature>
<keyword evidence="3" id="KW-1185">Reference proteome</keyword>
<dbReference type="Proteomes" id="UP000076532">
    <property type="component" value="Unassembled WGS sequence"/>
</dbReference>
<dbReference type="AlphaFoldDB" id="A0A166UVL1"/>
<dbReference type="EMBL" id="KV417487">
    <property type="protein sequence ID" value="KZP32078.1"/>
    <property type="molecule type" value="Genomic_DNA"/>
</dbReference>
<sequence length="177" mass="18707">MLPVVPNGIPPSVYAETSSRSSTRVKSASKATSITCLAFSLRKSPGPREHPRPALAVHSADASHRAFPAPACAAGPGGAVPGSSSEARLWKSQQRSLPVQSGGARWGCIQGGRGTAPRLPVYHRRGEGIQDDGSSLRDHASLQRQRRSWTGMMPKGMGVGTATQTEVYLRPTAKREG</sequence>
<gene>
    <name evidence="2" type="ORF">FIBSPDRAFT_551906</name>
</gene>
<proteinExistence type="predicted"/>
<feature type="region of interest" description="Disordered" evidence="1">
    <location>
        <begin position="42"/>
        <end position="112"/>
    </location>
</feature>
<feature type="compositionally biased region" description="Basic and acidic residues" evidence="1">
    <location>
        <begin position="125"/>
        <end position="141"/>
    </location>
</feature>
<evidence type="ECO:0000313" key="3">
    <source>
        <dbReference type="Proteomes" id="UP000076532"/>
    </source>
</evidence>
<protein>
    <submittedName>
        <fullName evidence="2">Uncharacterized protein</fullName>
    </submittedName>
</protein>
<evidence type="ECO:0000313" key="2">
    <source>
        <dbReference type="EMBL" id="KZP32078.1"/>
    </source>
</evidence>